<proteinExistence type="predicted"/>
<keyword evidence="6 11" id="KW-0967">Endosome</keyword>
<evidence type="ECO:0000256" key="7">
    <source>
        <dbReference type="ARBA" id="ARBA00022801"/>
    </source>
</evidence>
<reference evidence="12 13" key="1">
    <citation type="submission" date="2022-05" db="EMBL/GenBank/DDBJ databases">
        <title>A multi-omics perspective on studying reproductive biology in Daphnia sinensis.</title>
        <authorList>
            <person name="Jia J."/>
        </authorList>
    </citation>
    <scope>NUCLEOTIDE SEQUENCE [LARGE SCALE GENOMIC DNA]</scope>
    <source>
        <strain evidence="12 13">WSL</strain>
    </source>
</reference>
<protein>
    <recommendedName>
        <fullName evidence="4 11">Phosphatidylinositol-4,5-bisphosphate 4-phosphatase</fullName>
        <ecNumber evidence="4 11">3.1.3.78</ecNumber>
    </recommendedName>
</protein>
<evidence type="ECO:0000256" key="2">
    <source>
        <dbReference type="ARBA" id="ARBA00004107"/>
    </source>
</evidence>
<keyword evidence="9 11" id="KW-0472">Membrane</keyword>
<evidence type="ECO:0000313" key="12">
    <source>
        <dbReference type="EMBL" id="KAI9558044.1"/>
    </source>
</evidence>
<keyword evidence="5 11" id="KW-0812">Transmembrane</keyword>
<evidence type="ECO:0000256" key="3">
    <source>
        <dbReference type="ARBA" id="ARBA00004155"/>
    </source>
</evidence>
<dbReference type="GO" id="GO:0034597">
    <property type="term" value="F:phosphatidylinositol-4,5-bisphosphate 4-phosphatase activity"/>
    <property type="evidence" value="ECO:0007669"/>
    <property type="project" value="UniProtKB-EC"/>
</dbReference>
<comment type="catalytic activity">
    <reaction evidence="1 11">
        <text>a 1,2-diacyl-sn-glycero-3-phospho-(1D-myo-inositol-4,5-bisphosphate) + H2O = a 1,2-diacyl-sn-glycero-3-phospho-(1D-myo-inositol-5-phosphate) + phosphate</text>
        <dbReference type="Rhea" id="RHEA:25674"/>
        <dbReference type="ChEBI" id="CHEBI:15377"/>
        <dbReference type="ChEBI" id="CHEBI:43474"/>
        <dbReference type="ChEBI" id="CHEBI:57795"/>
        <dbReference type="ChEBI" id="CHEBI:58456"/>
        <dbReference type="EC" id="3.1.3.78"/>
    </reaction>
</comment>
<dbReference type="Proteomes" id="UP000820818">
    <property type="component" value="Linkage Group LG5"/>
</dbReference>
<sequence length="231" mass="25765">MEAKPQKQFPDYGSLGYARLSTTVTTFQLPLTSSCVTCKVCQSYIDIIGKRHQYVVKCNECHEATPIRNAPRGKRYIRCGCKCLLVCRDAALRVSCPRPNCKRTISLISSIAYDKVPVFVCAYCSNPFRFDVPQDSLNVSNLVKCPRHYCKRVSAVGGRDLARKWAMVFLMLSAALFTVGIALVCSTTQAAESSNGGIYVAYIGLFLIALICLLRTYHYWTMKVSRIEGTV</sequence>
<feature type="transmembrane region" description="Helical" evidence="11">
    <location>
        <begin position="196"/>
        <end position="217"/>
    </location>
</feature>
<dbReference type="GO" id="GO:0046856">
    <property type="term" value="P:phosphatidylinositol dephosphorylation"/>
    <property type="evidence" value="ECO:0007669"/>
    <property type="project" value="InterPro"/>
</dbReference>
<dbReference type="GO" id="GO:0030670">
    <property type="term" value="C:phagocytic vesicle membrane"/>
    <property type="evidence" value="ECO:0007669"/>
    <property type="project" value="TreeGrafter"/>
</dbReference>
<accession>A0AAD5PVJ7</accession>
<evidence type="ECO:0000256" key="10">
    <source>
        <dbReference type="ARBA" id="ARBA00023228"/>
    </source>
</evidence>
<evidence type="ECO:0000256" key="1">
    <source>
        <dbReference type="ARBA" id="ARBA00001261"/>
    </source>
</evidence>
<keyword evidence="7 11" id="KW-0378">Hydrolase</keyword>
<evidence type="ECO:0000256" key="5">
    <source>
        <dbReference type="ARBA" id="ARBA00022692"/>
    </source>
</evidence>
<evidence type="ECO:0000256" key="6">
    <source>
        <dbReference type="ARBA" id="ARBA00022753"/>
    </source>
</evidence>
<evidence type="ECO:0000256" key="4">
    <source>
        <dbReference type="ARBA" id="ARBA00012936"/>
    </source>
</evidence>
<dbReference type="PANTHER" id="PTHR21014:SF6">
    <property type="entry name" value="PHOSPHATIDYLINOSITOL-4,5-BISPHOSPHATE 4-PHOSPHATASE"/>
    <property type="match status" value="1"/>
</dbReference>
<evidence type="ECO:0000313" key="13">
    <source>
        <dbReference type="Proteomes" id="UP000820818"/>
    </source>
</evidence>
<keyword evidence="8 11" id="KW-1133">Transmembrane helix</keyword>
<dbReference type="GO" id="GO:0005765">
    <property type="term" value="C:lysosomal membrane"/>
    <property type="evidence" value="ECO:0007669"/>
    <property type="project" value="UniProtKB-SubCell"/>
</dbReference>
<name>A0AAD5PVJ7_9CRUS</name>
<dbReference type="EMBL" id="WJBH02000005">
    <property type="protein sequence ID" value="KAI9558044.1"/>
    <property type="molecule type" value="Genomic_DNA"/>
</dbReference>
<evidence type="ECO:0000256" key="8">
    <source>
        <dbReference type="ARBA" id="ARBA00022989"/>
    </source>
</evidence>
<comment type="caution">
    <text evidence="12">The sequence shown here is derived from an EMBL/GenBank/DDBJ whole genome shotgun (WGS) entry which is preliminary data.</text>
</comment>
<dbReference type="InterPro" id="IPR019178">
    <property type="entry name" value="PtdIns-P2-Ptase"/>
</dbReference>
<dbReference type="GO" id="GO:0005886">
    <property type="term" value="C:plasma membrane"/>
    <property type="evidence" value="ECO:0007669"/>
    <property type="project" value="TreeGrafter"/>
</dbReference>
<dbReference type="PANTHER" id="PTHR21014">
    <property type="entry name" value="PHOSPHATIDYLINOSITOL-4,5-BISPHOSPHATE 4-PHOSPHATASE"/>
    <property type="match status" value="1"/>
</dbReference>
<comment type="function">
    <text evidence="11">Catalyzes the hydrolysis of phosphatidylinositol-4,5-bisphosphate (PtdIns-4,5-P2) to phosphatidylinositol-4-phosphate (PtdIns-4-P).</text>
</comment>
<evidence type="ECO:0000256" key="9">
    <source>
        <dbReference type="ARBA" id="ARBA00023136"/>
    </source>
</evidence>
<dbReference type="GO" id="GO:0031902">
    <property type="term" value="C:late endosome membrane"/>
    <property type="evidence" value="ECO:0007669"/>
    <property type="project" value="UniProtKB-SubCell"/>
</dbReference>
<keyword evidence="10 11" id="KW-0458">Lysosome</keyword>
<dbReference type="Pfam" id="PF09788">
    <property type="entry name" value="Tmemb_55A"/>
    <property type="match status" value="1"/>
</dbReference>
<feature type="transmembrane region" description="Helical" evidence="11">
    <location>
        <begin position="165"/>
        <end position="184"/>
    </location>
</feature>
<evidence type="ECO:0000256" key="11">
    <source>
        <dbReference type="RuleBase" id="RU365008"/>
    </source>
</evidence>
<keyword evidence="13" id="KW-1185">Reference proteome</keyword>
<comment type="subcellular location">
    <subcellularLocation>
        <location evidence="2 11">Late endosome membrane</location>
        <topology evidence="2 11">Multi-pass membrane protein</topology>
    </subcellularLocation>
    <subcellularLocation>
        <location evidence="3 11">Lysosome membrane</location>
        <topology evidence="3 11">Multi-pass membrane protein</topology>
    </subcellularLocation>
</comment>
<gene>
    <name evidence="12" type="ORF">GHT06_014797</name>
</gene>
<dbReference type="AlphaFoldDB" id="A0AAD5PVJ7"/>
<organism evidence="12 13">
    <name type="scientific">Daphnia sinensis</name>
    <dbReference type="NCBI Taxonomy" id="1820382"/>
    <lineage>
        <taxon>Eukaryota</taxon>
        <taxon>Metazoa</taxon>
        <taxon>Ecdysozoa</taxon>
        <taxon>Arthropoda</taxon>
        <taxon>Crustacea</taxon>
        <taxon>Branchiopoda</taxon>
        <taxon>Diplostraca</taxon>
        <taxon>Cladocera</taxon>
        <taxon>Anomopoda</taxon>
        <taxon>Daphniidae</taxon>
        <taxon>Daphnia</taxon>
        <taxon>Daphnia similis group</taxon>
    </lineage>
</organism>
<dbReference type="EC" id="3.1.3.78" evidence="4 11"/>
<dbReference type="PROSITE" id="PS51257">
    <property type="entry name" value="PROKAR_LIPOPROTEIN"/>
    <property type="match status" value="1"/>
</dbReference>